<accession>A0A1Y1V5E8</accession>
<proteinExistence type="predicted"/>
<dbReference type="EMBL" id="MCFH01000033">
    <property type="protein sequence ID" value="ORX46844.1"/>
    <property type="molecule type" value="Genomic_DNA"/>
</dbReference>
<evidence type="ECO:0000313" key="2">
    <source>
        <dbReference type="EMBL" id="ORX46844.1"/>
    </source>
</evidence>
<feature type="signal peptide" evidence="1">
    <location>
        <begin position="1"/>
        <end position="18"/>
    </location>
</feature>
<keyword evidence="1" id="KW-0732">Signal</keyword>
<feature type="chain" id="PRO_5012349939" evidence="1">
    <location>
        <begin position="19"/>
        <end position="242"/>
    </location>
</feature>
<dbReference type="AlphaFoldDB" id="A0A1Y1V5E8"/>
<reference evidence="2 3" key="1">
    <citation type="submission" date="2016-08" db="EMBL/GenBank/DDBJ databases">
        <title>Genomes of anaerobic fungi encode conserved fungal cellulosomes for biomass hydrolysis.</title>
        <authorList>
            <consortium name="DOE Joint Genome Institute"/>
            <person name="Haitjema C.H."/>
            <person name="Gilmore S.P."/>
            <person name="Henske J.K."/>
            <person name="Solomon K.V."/>
            <person name="De Groot R."/>
            <person name="Kuo A."/>
            <person name="Mondo S.J."/>
            <person name="Salamov A.A."/>
            <person name="Labutti K."/>
            <person name="Zhao Z."/>
            <person name="Chiniquy J."/>
            <person name="Barry K."/>
            <person name="Brewer H.M."/>
            <person name="Purvine S.O."/>
            <person name="Wright A.T."/>
            <person name="Boxma B."/>
            <person name="Van Alen T."/>
            <person name="Hackstein J.H."/>
            <person name="Baker S.E."/>
            <person name="Grigoriev I.V."/>
            <person name="O'Malley M.A."/>
        </authorList>
    </citation>
    <scope>NUCLEOTIDE SEQUENCE [LARGE SCALE GENOMIC DNA]</scope>
    <source>
        <strain evidence="3">finn</strain>
    </source>
</reference>
<reference evidence="2 3" key="2">
    <citation type="submission" date="2016-08" db="EMBL/GenBank/DDBJ databases">
        <title>Pervasive Adenine N6-methylation of Active Genes in Fungi.</title>
        <authorList>
            <consortium name="DOE Joint Genome Institute"/>
            <person name="Mondo S.J."/>
            <person name="Dannebaum R.O."/>
            <person name="Kuo R.C."/>
            <person name="Labutti K."/>
            <person name="Haridas S."/>
            <person name="Kuo A."/>
            <person name="Salamov A."/>
            <person name="Ahrendt S.R."/>
            <person name="Lipzen A."/>
            <person name="Sullivan W."/>
            <person name="Andreopoulos W.B."/>
            <person name="Clum A."/>
            <person name="Lindquist E."/>
            <person name="Daum C."/>
            <person name="Ramamoorthy G.K."/>
            <person name="Gryganskyi A."/>
            <person name="Culley D."/>
            <person name="Magnuson J.K."/>
            <person name="James T.Y."/>
            <person name="O'Malley M.A."/>
            <person name="Stajich J.E."/>
            <person name="Spatafora J.W."/>
            <person name="Visel A."/>
            <person name="Grigoriev I.V."/>
        </authorList>
    </citation>
    <scope>NUCLEOTIDE SEQUENCE [LARGE SCALE GENOMIC DNA]</scope>
    <source>
        <strain evidence="3">finn</strain>
    </source>
</reference>
<organism evidence="2 3">
    <name type="scientific">Piromyces finnis</name>
    <dbReference type="NCBI Taxonomy" id="1754191"/>
    <lineage>
        <taxon>Eukaryota</taxon>
        <taxon>Fungi</taxon>
        <taxon>Fungi incertae sedis</taxon>
        <taxon>Chytridiomycota</taxon>
        <taxon>Chytridiomycota incertae sedis</taxon>
        <taxon>Neocallimastigomycetes</taxon>
        <taxon>Neocallimastigales</taxon>
        <taxon>Neocallimastigaceae</taxon>
        <taxon>Piromyces</taxon>
    </lineage>
</organism>
<evidence type="ECO:0000313" key="3">
    <source>
        <dbReference type="Proteomes" id="UP000193719"/>
    </source>
</evidence>
<sequence>MKLVTKFLTLVSATTVLCDFLDGFSNVINNVNFSAITECKNALSKYSECQIDSINLESVSANIDDFCMTFNTENCQTFYKQGITRIPECQDISPELFAPGQIVTDMLYSLLKLGCSKDENNNYCPLAGRNIFTANGINEEEFMRLLNESCKSKQCYDSISDTFTRVENAELLMKLLFKNQMNELSMSTTPNESIGKINNFLQSNNCTSQHTENLSDGTANTSSKKLKSILFIGLSILLATIL</sequence>
<name>A0A1Y1V5E8_9FUNG</name>
<dbReference type="OrthoDB" id="10359974at2759"/>
<evidence type="ECO:0000256" key="1">
    <source>
        <dbReference type="SAM" id="SignalP"/>
    </source>
</evidence>
<comment type="caution">
    <text evidence="2">The sequence shown here is derived from an EMBL/GenBank/DDBJ whole genome shotgun (WGS) entry which is preliminary data.</text>
</comment>
<gene>
    <name evidence="2" type="ORF">BCR36DRAFT_584960</name>
</gene>
<dbReference type="Proteomes" id="UP000193719">
    <property type="component" value="Unassembled WGS sequence"/>
</dbReference>
<protein>
    <submittedName>
        <fullName evidence="2">Uncharacterized protein</fullName>
    </submittedName>
</protein>
<keyword evidence="3" id="KW-1185">Reference proteome</keyword>